<reference evidence="1" key="1">
    <citation type="journal article" date="2015" name="Nature">
        <title>Complex archaea that bridge the gap between prokaryotes and eukaryotes.</title>
        <authorList>
            <person name="Spang A."/>
            <person name="Saw J.H."/>
            <person name="Jorgensen S.L."/>
            <person name="Zaremba-Niedzwiedzka K."/>
            <person name="Martijn J."/>
            <person name="Lind A.E."/>
            <person name="van Eijk R."/>
            <person name="Schleper C."/>
            <person name="Guy L."/>
            <person name="Ettema T.J."/>
        </authorList>
    </citation>
    <scope>NUCLEOTIDE SEQUENCE</scope>
</reference>
<organism evidence="1">
    <name type="scientific">marine sediment metagenome</name>
    <dbReference type="NCBI Taxonomy" id="412755"/>
    <lineage>
        <taxon>unclassified sequences</taxon>
        <taxon>metagenomes</taxon>
        <taxon>ecological metagenomes</taxon>
    </lineage>
</organism>
<accession>A0A0F9I002</accession>
<name>A0A0F9I002_9ZZZZ</name>
<sequence length="371" mass="43115">MTLEKFIRPIIKDTGLSKKEVLELMNARKEELKGLISDKAALFMLGRELCVDMPNFKENSITKNTEKTDNLNVKIDSSWSSPDLSKNKSNLINNLSTELKNKHSDNLIALFGIGSYFNDSLPSNWIKNDLDLILIMKSIDNIPKEDWDNRFRIKKFNGQKYSTGYNTIEAYENSANFNKVSPGTNYEWSLICLKHPKNSKLLYGKDIRSQIPADITLSFDYGDILSRGFYHLERSLQEGKAFSGKIRYSKAIFKIAFYMCIFFDNSFRHTSLVKIGEKLRQLNQQGKVDIQILEFFEEAMIYRMTRLYKSNFSTLRKKTIYCMFSLLIKGKLHKKMNLKELVKYLSIYFGGFPYLIRKAKKTSLNKTLPEN</sequence>
<dbReference type="AlphaFoldDB" id="A0A0F9I002"/>
<dbReference type="InterPro" id="IPR018716">
    <property type="entry name" value="DUF2240"/>
</dbReference>
<evidence type="ECO:0000313" key="1">
    <source>
        <dbReference type="EMBL" id="KKM21031.1"/>
    </source>
</evidence>
<gene>
    <name evidence="1" type="ORF">LCGC14_1639520</name>
</gene>
<proteinExistence type="predicted"/>
<dbReference type="EMBL" id="LAZR01013642">
    <property type="protein sequence ID" value="KKM21031.1"/>
    <property type="molecule type" value="Genomic_DNA"/>
</dbReference>
<protein>
    <submittedName>
        <fullName evidence="1">Uncharacterized protein</fullName>
    </submittedName>
</protein>
<comment type="caution">
    <text evidence="1">The sequence shown here is derived from an EMBL/GenBank/DDBJ whole genome shotgun (WGS) entry which is preliminary data.</text>
</comment>
<dbReference type="Pfam" id="PF09999">
    <property type="entry name" value="DUF2240"/>
    <property type="match status" value="1"/>
</dbReference>